<name>A0A432ASC1_CHLPH</name>
<dbReference type="Pfam" id="PF17963">
    <property type="entry name" value="Big_9"/>
    <property type="match status" value="1"/>
</dbReference>
<dbReference type="RefSeq" id="WP_221763000.1">
    <property type="nucleotide sequence ID" value="NZ_RXYK01000040.1"/>
</dbReference>
<dbReference type="AlphaFoldDB" id="A0A432ASC1"/>
<sequence>GTVSSGFTEIDGVDTATNAVAFGTTGTAEIADLDLASDGIANLTITFANSTIKDGAAEQLLVEGTTSSIALNTTASASNLTTAISSITWSVAVTRTGDASTGTTSVVFTNSSSPTEVTTAQAEALLDAIKYNNTSDTPTAGARTFQVTVSDGTAISSAATKSITVTAENDTPVISVVNVAGAITEGTTLSDSGSITFADLDLTDLPVASEATLSVSALKADETTVLTLTAAQLTDIEDAFSISNVDGNDNDGTVTWSYNIAETALDFLAKDEVVTAVFTITVDDGNGGTDTEDVTITLTGSNDAPVITQDTGDSIAAAITEADIALEADGTLSVEDLDTTNSVAVSVVSVAASQLDGSDDAMTSDSSQPDNEALLAMLTATTDPIDGTVTTGDIAWAFNSGSEAFNYLAAGEKLVLTYTLTASDGTASDDQTVTITITGTNDAPVITQENGDSIAAAITEGTTLSDSGSITFADLDLTDSPVASEATLSVSALKAGGTTDLTLTAAQQADIEAAFSITNVATNTNNGEVTWSYSIAEAALDFLAKDEVVTAVFTITVNDAKGGTDTEDVTITLTGTNDAPTVSSAITSAKAEGDASYQIDL</sequence>
<dbReference type="Proteomes" id="UP000279908">
    <property type="component" value="Unassembled WGS sequence"/>
</dbReference>
<accession>A0A432ASC1</accession>
<feature type="non-terminal residue" evidence="1">
    <location>
        <position position="1"/>
    </location>
</feature>
<proteinExistence type="predicted"/>
<dbReference type="NCBIfam" id="TIGR01965">
    <property type="entry name" value="VCBS_repeat"/>
    <property type="match status" value="3"/>
</dbReference>
<reference evidence="1 2" key="1">
    <citation type="submission" date="2018-12" db="EMBL/GenBank/DDBJ databases">
        <authorList>
            <person name="Lunina O.N."/>
            <person name="Grouzdev D.S."/>
            <person name="Gorlenko V.M."/>
            <person name="Savvichev A.S."/>
        </authorList>
    </citation>
    <scope>NUCLEOTIDE SEQUENCE [LARGE SCALE GENOMIC DNA]</scope>
    <source>
        <strain evidence="1 2">BrKhr-17</strain>
    </source>
</reference>
<dbReference type="InterPro" id="IPR010221">
    <property type="entry name" value="VCBS_dom"/>
</dbReference>
<evidence type="ECO:0008006" key="3">
    <source>
        <dbReference type="Google" id="ProtNLM"/>
    </source>
</evidence>
<protein>
    <recommendedName>
        <fullName evidence="3">Tandem-95 repeat protein</fullName>
    </recommendedName>
</protein>
<gene>
    <name evidence="1" type="ORF">EKD02_09775</name>
</gene>
<evidence type="ECO:0000313" key="1">
    <source>
        <dbReference type="EMBL" id="RTY34589.1"/>
    </source>
</evidence>
<organism evidence="1 2">
    <name type="scientific">Chlorobium phaeovibrioides</name>
    <dbReference type="NCBI Taxonomy" id="1094"/>
    <lineage>
        <taxon>Bacteria</taxon>
        <taxon>Pseudomonadati</taxon>
        <taxon>Chlorobiota</taxon>
        <taxon>Chlorobiia</taxon>
        <taxon>Chlorobiales</taxon>
        <taxon>Chlorobiaceae</taxon>
        <taxon>Chlorobium/Pelodictyon group</taxon>
        <taxon>Chlorobium</taxon>
    </lineage>
</organism>
<evidence type="ECO:0000313" key="2">
    <source>
        <dbReference type="Proteomes" id="UP000279908"/>
    </source>
</evidence>
<comment type="caution">
    <text evidence="1">The sequence shown here is derived from an EMBL/GenBank/DDBJ whole genome shotgun (WGS) entry which is preliminary data.</text>
</comment>
<dbReference type="EMBL" id="RXYK01000040">
    <property type="protein sequence ID" value="RTY34589.1"/>
    <property type="molecule type" value="Genomic_DNA"/>
</dbReference>
<feature type="non-terminal residue" evidence="1">
    <location>
        <position position="601"/>
    </location>
</feature>